<dbReference type="EMBL" id="CAFBLH010000014">
    <property type="protein sequence ID" value="CAB4863860.1"/>
    <property type="molecule type" value="Genomic_DNA"/>
</dbReference>
<gene>
    <name evidence="2" type="ORF">UFOPK3342_00583</name>
</gene>
<organism evidence="2">
    <name type="scientific">freshwater metagenome</name>
    <dbReference type="NCBI Taxonomy" id="449393"/>
    <lineage>
        <taxon>unclassified sequences</taxon>
        <taxon>metagenomes</taxon>
        <taxon>ecological metagenomes</taxon>
    </lineage>
</organism>
<name>A0A6J7D286_9ZZZZ</name>
<sequence length="151" mass="17017">MATFDNQLLDLMDSARSICDQSDQSRWNGEDWSPAIILGHLVDVDKQVWMVRFELMRSAMHSGATIPQLVWWEPDGVETALKYANSTLAEVKASFLSSREHMLSYLSILSASEILAPALHQVFGEITIESMLQIILNHDREHSETLKSNSA</sequence>
<dbReference type="AlphaFoldDB" id="A0A6J7D286"/>
<evidence type="ECO:0000313" key="2">
    <source>
        <dbReference type="EMBL" id="CAB4863860.1"/>
    </source>
</evidence>
<dbReference type="Pfam" id="PF12867">
    <property type="entry name" value="DinB_2"/>
    <property type="match status" value="1"/>
</dbReference>
<reference evidence="2" key="1">
    <citation type="submission" date="2020-05" db="EMBL/GenBank/DDBJ databases">
        <authorList>
            <person name="Chiriac C."/>
            <person name="Salcher M."/>
            <person name="Ghai R."/>
            <person name="Kavagutti S V."/>
        </authorList>
    </citation>
    <scope>NUCLEOTIDE SEQUENCE</scope>
</reference>
<dbReference type="InterPro" id="IPR024775">
    <property type="entry name" value="DinB-like"/>
</dbReference>
<dbReference type="InterPro" id="IPR034660">
    <property type="entry name" value="DinB/YfiT-like"/>
</dbReference>
<protein>
    <submittedName>
        <fullName evidence="2">Unannotated protein</fullName>
    </submittedName>
</protein>
<feature type="domain" description="DinB-like" evidence="1">
    <location>
        <begin position="29"/>
        <end position="145"/>
    </location>
</feature>
<dbReference type="Gene3D" id="1.20.120.450">
    <property type="entry name" value="dinb family like domain"/>
    <property type="match status" value="1"/>
</dbReference>
<proteinExistence type="predicted"/>
<accession>A0A6J7D286</accession>
<evidence type="ECO:0000259" key="1">
    <source>
        <dbReference type="Pfam" id="PF12867"/>
    </source>
</evidence>
<dbReference type="SUPFAM" id="SSF109854">
    <property type="entry name" value="DinB/YfiT-like putative metalloenzymes"/>
    <property type="match status" value="1"/>
</dbReference>